<comment type="PTM">
    <text evidence="11">Cleaved by autocatalysis into a large and a small subunit.</text>
</comment>
<keyword evidence="11" id="KW-0317">Glutathione biosynthesis</keyword>
<dbReference type="InterPro" id="IPR043137">
    <property type="entry name" value="GGT_ssub_C"/>
</dbReference>
<evidence type="ECO:0000256" key="9">
    <source>
        <dbReference type="PIRSR" id="PIRSR600101-1"/>
    </source>
</evidence>
<keyword evidence="14" id="KW-1185">Reference proteome</keyword>
<keyword evidence="12" id="KW-0732">Signal</keyword>
<organism evidence="13 14">
    <name type="scientific">Halopseudomonas salegens</name>
    <dbReference type="NCBI Taxonomy" id="1434072"/>
    <lineage>
        <taxon>Bacteria</taxon>
        <taxon>Pseudomonadati</taxon>
        <taxon>Pseudomonadota</taxon>
        <taxon>Gammaproteobacteria</taxon>
        <taxon>Pseudomonadales</taxon>
        <taxon>Pseudomonadaceae</taxon>
        <taxon>Halopseudomonas</taxon>
    </lineage>
</organism>
<dbReference type="InterPro" id="IPR043138">
    <property type="entry name" value="GGT_lsub"/>
</dbReference>
<evidence type="ECO:0000256" key="10">
    <source>
        <dbReference type="PIRSR" id="PIRSR600101-2"/>
    </source>
</evidence>
<dbReference type="NCBIfam" id="TIGR00066">
    <property type="entry name" value="g_glut_trans"/>
    <property type="match status" value="1"/>
</dbReference>
<comment type="similarity">
    <text evidence="3 11">Belongs to the gamma-glutamyltransferase family.</text>
</comment>
<feature type="binding site" evidence="10">
    <location>
        <position position="105"/>
    </location>
    <ligand>
        <name>L-glutamate</name>
        <dbReference type="ChEBI" id="CHEBI:29985"/>
    </ligand>
</feature>
<sequence length="571" mass="62071">MHKYVALPLLSLLVACSGSDPATDTPAMQSRAEREASRHMISAPHPLAAEAGREILRQGGSAADAAIAAKLVLGLVEAPETGIGGGGFILLHDANRGQSRFYDGRETAPRAATADRFRWPGLNKPFILAMTSGDAVGVPGMLALMAKVHAEHGQLAWASLFVPAIELAEQGIPMPSRLQRQIKHDWSLRLFADTRQYFRRQAAGEPPRLHNPKLAATLRQLAEEGPDSFYHGAIGEQFVQRVQDARWGSGDMQLSDLHDYAAFERPPVCATYRQWTLCGPPPPSSGGLTVLQILGILEHFPMDELSADDPQSWHLIAEASRLAFADRDYYIGDPDFVQVPLAELLERDYLARRAHLIDPRQAMAEPLPGVAGSAAEHPDAELPVPEPEYGTSHLSVVDSAGNLVAFTGSNEAPFGSRMLSQGFVLNSQLTDFNFNPRLGDREHPNAVAGGKRPRSSMSPFIVYDADDKPIMVIGSRGGSRIIGYVVKSLVASLDWEMELAEALAMPNMVERRQGIELEADTWLADHAEALRSMGHRVRLKSMTSGVHAIQRIDGGWRGAADPRLDGVVLGD</sequence>
<evidence type="ECO:0000256" key="11">
    <source>
        <dbReference type="RuleBase" id="RU368036"/>
    </source>
</evidence>
<dbReference type="PANTHER" id="PTHR43199">
    <property type="entry name" value="GLUTATHIONE HYDROLASE"/>
    <property type="match status" value="1"/>
</dbReference>
<dbReference type="SUPFAM" id="SSF56235">
    <property type="entry name" value="N-terminal nucleophile aminohydrolases (Ntn hydrolases)"/>
    <property type="match status" value="1"/>
</dbReference>
<evidence type="ECO:0000256" key="7">
    <source>
        <dbReference type="ARBA" id="ARBA00023315"/>
    </source>
</evidence>
<name>A0A1H2H413_9GAMM</name>
<dbReference type="UniPathway" id="UPA00204"/>
<evidence type="ECO:0000256" key="1">
    <source>
        <dbReference type="ARBA" id="ARBA00001049"/>
    </source>
</evidence>
<evidence type="ECO:0000313" key="14">
    <source>
        <dbReference type="Proteomes" id="UP000243924"/>
    </source>
</evidence>
<comment type="subunit">
    <text evidence="11">This enzyme consists of two polypeptide chains, which are synthesized in precursor form from a single polypeptide.</text>
</comment>
<keyword evidence="6 11" id="KW-0865">Zymogen</keyword>
<evidence type="ECO:0000256" key="5">
    <source>
        <dbReference type="ARBA" id="ARBA00022801"/>
    </source>
</evidence>
<dbReference type="EC" id="2.3.2.2" evidence="11"/>
<feature type="chain" id="PRO_5009275416" description="Glutathione hydrolase proenzyme" evidence="12">
    <location>
        <begin position="23"/>
        <end position="571"/>
    </location>
</feature>
<evidence type="ECO:0000256" key="12">
    <source>
        <dbReference type="SAM" id="SignalP"/>
    </source>
</evidence>
<keyword evidence="4 11" id="KW-0808">Transferase</keyword>
<keyword evidence="5 11" id="KW-0378">Hydrolase</keyword>
<comment type="catalytic activity">
    <reaction evidence="1 11">
        <text>an S-substituted glutathione + H2O = an S-substituted L-cysteinylglycine + L-glutamate</text>
        <dbReference type="Rhea" id="RHEA:59468"/>
        <dbReference type="ChEBI" id="CHEBI:15377"/>
        <dbReference type="ChEBI" id="CHEBI:29985"/>
        <dbReference type="ChEBI" id="CHEBI:90779"/>
        <dbReference type="ChEBI" id="CHEBI:143103"/>
        <dbReference type="EC" id="3.4.19.13"/>
    </reaction>
</comment>
<dbReference type="Proteomes" id="UP000243924">
    <property type="component" value="Chromosome I"/>
</dbReference>
<dbReference type="InterPro" id="IPR000101">
    <property type="entry name" value="GGT_peptidase"/>
</dbReference>
<comment type="catalytic activity">
    <reaction evidence="2 11">
        <text>glutathione + H2O = L-cysteinylglycine + L-glutamate</text>
        <dbReference type="Rhea" id="RHEA:28807"/>
        <dbReference type="ChEBI" id="CHEBI:15377"/>
        <dbReference type="ChEBI" id="CHEBI:29985"/>
        <dbReference type="ChEBI" id="CHEBI:57925"/>
        <dbReference type="ChEBI" id="CHEBI:61694"/>
        <dbReference type="EC" id="3.4.19.13"/>
    </reaction>
</comment>
<keyword evidence="7 11" id="KW-0012">Acyltransferase</keyword>
<dbReference type="GO" id="GO:0006751">
    <property type="term" value="P:glutathione catabolic process"/>
    <property type="evidence" value="ECO:0007669"/>
    <property type="project" value="UniProtKB-UniRule"/>
</dbReference>
<evidence type="ECO:0000313" key="13">
    <source>
        <dbReference type="EMBL" id="SDU26572.1"/>
    </source>
</evidence>
<dbReference type="PANTHER" id="PTHR43199:SF1">
    <property type="entry name" value="GLUTATHIONE HYDROLASE PROENZYME"/>
    <property type="match status" value="1"/>
</dbReference>
<evidence type="ECO:0000256" key="4">
    <source>
        <dbReference type="ARBA" id="ARBA00022679"/>
    </source>
</evidence>
<evidence type="ECO:0000256" key="6">
    <source>
        <dbReference type="ARBA" id="ARBA00023145"/>
    </source>
</evidence>
<accession>A0A1H2H413</accession>
<evidence type="ECO:0000256" key="3">
    <source>
        <dbReference type="ARBA" id="ARBA00009381"/>
    </source>
</evidence>
<reference evidence="14" key="1">
    <citation type="submission" date="2016-10" db="EMBL/GenBank/DDBJ databases">
        <authorList>
            <person name="Varghese N."/>
            <person name="Submissions S."/>
        </authorList>
    </citation>
    <scope>NUCLEOTIDE SEQUENCE [LARGE SCALE GENOMIC DNA]</scope>
    <source>
        <strain evidence="14">CECT 8338</strain>
    </source>
</reference>
<evidence type="ECO:0000256" key="8">
    <source>
        <dbReference type="ARBA" id="ARBA00047417"/>
    </source>
</evidence>
<gene>
    <name evidence="13" type="ORF">SAMN05216210_2756</name>
</gene>
<protein>
    <recommendedName>
        <fullName evidence="11">Glutathione hydrolase proenzyme</fullName>
        <ecNumber evidence="11">2.3.2.2</ecNumber>
        <ecNumber evidence="11">3.4.19.13</ecNumber>
    </recommendedName>
    <component>
        <recommendedName>
            <fullName evidence="11">Glutathione hydrolase large chain</fullName>
        </recommendedName>
    </component>
    <component>
        <recommendedName>
            <fullName evidence="11">Glutathione hydrolase small chain</fullName>
        </recommendedName>
    </component>
</protein>
<dbReference type="RefSeq" id="WP_092387805.1">
    <property type="nucleotide sequence ID" value="NZ_LT629787.1"/>
</dbReference>
<evidence type="ECO:0000256" key="2">
    <source>
        <dbReference type="ARBA" id="ARBA00001089"/>
    </source>
</evidence>
<feature type="binding site" evidence="10">
    <location>
        <position position="478"/>
    </location>
    <ligand>
        <name>L-glutamate</name>
        <dbReference type="ChEBI" id="CHEBI:29985"/>
    </ligand>
</feature>
<dbReference type="EC" id="3.4.19.13" evidence="11"/>
<comment type="catalytic activity">
    <reaction evidence="8 11">
        <text>an N-terminal (5-L-glutamyl)-[peptide] + an alpha-amino acid = 5-L-glutamyl amino acid + an N-terminal L-alpha-aminoacyl-[peptide]</text>
        <dbReference type="Rhea" id="RHEA:23904"/>
        <dbReference type="Rhea" id="RHEA-COMP:9780"/>
        <dbReference type="Rhea" id="RHEA-COMP:9795"/>
        <dbReference type="ChEBI" id="CHEBI:77644"/>
        <dbReference type="ChEBI" id="CHEBI:78597"/>
        <dbReference type="ChEBI" id="CHEBI:78599"/>
        <dbReference type="ChEBI" id="CHEBI:78608"/>
        <dbReference type="EC" id="2.3.2.2"/>
    </reaction>
</comment>
<feature type="signal peptide" evidence="12">
    <location>
        <begin position="1"/>
        <end position="22"/>
    </location>
</feature>
<dbReference type="EMBL" id="LT629787">
    <property type="protein sequence ID" value="SDU26572.1"/>
    <property type="molecule type" value="Genomic_DNA"/>
</dbReference>
<dbReference type="Pfam" id="PF01019">
    <property type="entry name" value="G_glu_transpept"/>
    <property type="match status" value="1"/>
</dbReference>
<dbReference type="STRING" id="1434072.SAMN05216210_2756"/>
<dbReference type="GO" id="GO:0006750">
    <property type="term" value="P:glutathione biosynthetic process"/>
    <property type="evidence" value="ECO:0007669"/>
    <property type="project" value="UniProtKB-KW"/>
</dbReference>
<dbReference type="PROSITE" id="PS51257">
    <property type="entry name" value="PROKAR_LIPOPROTEIN"/>
    <property type="match status" value="1"/>
</dbReference>
<dbReference type="AlphaFoldDB" id="A0A1H2H413"/>
<dbReference type="InterPro" id="IPR051792">
    <property type="entry name" value="GGT_bact"/>
</dbReference>
<dbReference type="InterPro" id="IPR029055">
    <property type="entry name" value="Ntn_hydrolases_N"/>
</dbReference>
<dbReference type="GO" id="GO:0103068">
    <property type="term" value="F:leukotriene C4 gamma-glutamyl transferase activity"/>
    <property type="evidence" value="ECO:0007669"/>
    <property type="project" value="UniProtKB-EC"/>
</dbReference>
<proteinExistence type="inferred from homology"/>
<dbReference type="PRINTS" id="PR01210">
    <property type="entry name" value="GGTRANSPTASE"/>
</dbReference>
<feature type="active site" description="Nucleophile" evidence="9">
    <location>
        <position position="391"/>
    </location>
</feature>
<feature type="binding site" evidence="10">
    <location>
        <begin position="455"/>
        <end position="456"/>
    </location>
    <ligand>
        <name>L-glutamate</name>
        <dbReference type="ChEBI" id="CHEBI:29985"/>
    </ligand>
</feature>
<dbReference type="OrthoDB" id="5297205at2"/>
<feature type="binding site" evidence="10">
    <location>
        <position position="431"/>
    </location>
    <ligand>
        <name>L-glutamate</name>
        <dbReference type="ChEBI" id="CHEBI:29985"/>
    </ligand>
</feature>
<dbReference type="Gene3D" id="3.60.20.40">
    <property type="match status" value="1"/>
</dbReference>
<dbReference type="GO" id="GO:0036374">
    <property type="term" value="F:glutathione hydrolase activity"/>
    <property type="evidence" value="ECO:0007669"/>
    <property type="project" value="UniProtKB-UniRule"/>
</dbReference>
<comment type="pathway">
    <text evidence="11">Sulfur metabolism; glutathione metabolism.</text>
</comment>
<dbReference type="Gene3D" id="1.10.246.130">
    <property type="match status" value="1"/>
</dbReference>